<dbReference type="Proteomes" id="UP000276133">
    <property type="component" value="Unassembled WGS sequence"/>
</dbReference>
<dbReference type="PANTHER" id="PTHR11849">
    <property type="entry name" value="ETS"/>
    <property type="match status" value="1"/>
</dbReference>
<name>A0A3M7P2Q9_BRAPC</name>
<gene>
    <name evidence="6" type="ORF">BpHYR1_041984</name>
</gene>
<dbReference type="Gene3D" id="1.10.10.10">
    <property type="entry name" value="Winged helix-like DNA-binding domain superfamily/Winged helix DNA-binding domain"/>
    <property type="match status" value="1"/>
</dbReference>
<dbReference type="AlphaFoldDB" id="A0A3M7P2Q9"/>
<dbReference type="GO" id="GO:0043565">
    <property type="term" value="F:sequence-specific DNA binding"/>
    <property type="evidence" value="ECO:0007669"/>
    <property type="project" value="InterPro"/>
</dbReference>
<dbReference type="InterPro" id="IPR000418">
    <property type="entry name" value="Ets_dom"/>
</dbReference>
<keyword evidence="2 3" id="KW-0238">DNA-binding</keyword>
<dbReference type="InterPro" id="IPR046328">
    <property type="entry name" value="ETS_fam"/>
</dbReference>
<evidence type="ECO:0000256" key="1">
    <source>
        <dbReference type="ARBA" id="ARBA00005562"/>
    </source>
</evidence>
<comment type="similarity">
    <text evidence="1 3">Belongs to the ETS family.</text>
</comment>
<evidence type="ECO:0000259" key="5">
    <source>
        <dbReference type="PROSITE" id="PS50061"/>
    </source>
</evidence>
<feature type="compositionally biased region" description="Basic and acidic residues" evidence="4">
    <location>
        <begin position="118"/>
        <end position="138"/>
    </location>
</feature>
<accession>A0A3M7P2Q9</accession>
<dbReference type="Pfam" id="PF00178">
    <property type="entry name" value="Ets"/>
    <property type="match status" value="1"/>
</dbReference>
<dbReference type="PRINTS" id="PR00454">
    <property type="entry name" value="ETSDOMAIN"/>
</dbReference>
<dbReference type="GO" id="GO:0000981">
    <property type="term" value="F:DNA-binding transcription factor activity, RNA polymerase II-specific"/>
    <property type="evidence" value="ECO:0007669"/>
    <property type="project" value="TreeGrafter"/>
</dbReference>
<keyword evidence="7" id="KW-1185">Reference proteome</keyword>
<feature type="domain" description="ETS" evidence="5">
    <location>
        <begin position="15"/>
        <end position="96"/>
    </location>
</feature>
<dbReference type="SUPFAM" id="SSF46785">
    <property type="entry name" value="Winged helix' DNA-binding domain"/>
    <property type="match status" value="1"/>
</dbReference>
<dbReference type="PROSITE" id="PS50061">
    <property type="entry name" value="ETS_DOMAIN_3"/>
    <property type="match status" value="1"/>
</dbReference>
<dbReference type="OrthoDB" id="10067219at2759"/>
<evidence type="ECO:0000256" key="3">
    <source>
        <dbReference type="RuleBase" id="RU004019"/>
    </source>
</evidence>
<dbReference type="InterPro" id="IPR036388">
    <property type="entry name" value="WH-like_DNA-bd_sf"/>
</dbReference>
<evidence type="ECO:0000313" key="7">
    <source>
        <dbReference type="Proteomes" id="UP000276133"/>
    </source>
</evidence>
<proteinExistence type="inferred from homology"/>
<dbReference type="EMBL" id="REGN01013872">
    <property type="protein sequence ID" value="RMZ93362.1"/>
    <property type="molecule type" value="Genomic_DNA"/>
</dbReference>
<organism evidence="6 7">
    <name type="scientific">Brachionus plicatilis</name>
    <name type="common">Marine rotifer</name>
    <name type="synonym">Brachionus muelleri</name>
    <dbReference type="NCBI Taxonomy" id="10195"/>
    <lineage>
        <taxon>Eukaryota</taxon>
        <taxon>Metazoa</taxon>
        <taxon>Spiralia</taxon>
        <taxon>Gnathifera</taxon>
        <taxon>Rotifera</taxon>
        <taxon>Eurotatoria</taxon>
        <taxon>Monogononta</taxon>
        <taxon>Pseudotrocha</taxon>
        <taxon>Ploima</taxon>
        <taxon>Brachionidae</taxon>
        <taxon>Brachionus</taxon>
    </lineage>
</organism>
<feature type="non-terminal residue" evidence="6">
    <location>
        <position position="339"/>
    </location>
</feature>
<keyword evidence="3" id="KW-0539">Nucleus</keyword>
<feature type="region of interest" description="Disordered" evidence="4">
    <location>
        <begin position="118"/>
        <end position="140"/>
    </location>
</feature>
<sequence>MKGVNSENLVKKGCIQLWQFLLQLLNSKGNESIIEWTKKSSSEFKLLDPEEVARLWGIQKNRPTMNYDKLSRSLRYYYEKGIMQKVSGERYVYKFINFEELCANNCVVLKSEQIEDRKSRKNSELKRSKLKTVSDKHGTSSGRYVPYSRPQCNLPQITINNLNYEIKNSNNYIVANPSFCENSIYTSSLYNCKLNYPLVPNDRLSSSFDNPGPVSYENFCPKSPQSPKSACVNQNVTSTPNYYNYYKNYPYNNVYNYNPIYNLYNGSAYAQKNESNNNQNYSDSYYEYDANGSVVYQNSNNHKDSGYYENYGYFSGYELNVNNPSSSTSLSPSSVTSSN</sequence>
<evidence type="ECO:0000313" key="6">
    <source>
        <dbReference type="EMBL" id="RMZ93362.1"/>
    </source>
</evidence>
<evidence type="ECO:0000256" key="2">
    <source>
        <dbReference type="ARBA" id="ARBA00023125"/>
    </source>
</evidence>
<evidence type="ECO:0000256" key="4">
    <source>
        <dbReference type="SAM" id="MobiDB-lite"/>
    </source>
</evidence>
<protein>
    <submittedName>
        <fullName evidence="6">ETS translocation variant 4 isoform X1</fullName>
    </submittedName>
</protein>
<comment type="subcellular location">
    <subcellularLocation>
        <location evidence="3">Nucleus</location>
    </subcellularLocation>
</comment>
<dbReference type="SMART" id="SM00413">
    <property type="entry name" value="ETS"/>
    <property type="match status" value="1"/>
</dbReference>
<dbReference type="STRING" id="10195.A0A3M7P2Q9"/>
<dbReference type="GO" id="GO:0005634">
    <property type="term" value="C:nucleus"/>
    <property type="evidence" value="ECO:0007669"/>
    <property type="project" value="UniProtKB-SubCell"/>
</dbReference>
<comment type="caution">
    <text evidence="6">The sequence shown here is derived from an EMBL/GenBank/DDBJ whole genome shotgun (WGS) entry which is preliminary data.</text>
</comment>
<dbReference type="PROSITE" id="PS00345">
    <property type="entry name" value="ETS_DOMAIN_1"/>
    <property type="match status" value="1"/>
</dbReference>
<dbReference type="PROSITE" id="PS00346">
    <property type="entry name" value="ETS_DOMAIN_2"/>
    <property type="match status" value="1"/>
</dbReference>
<dbReference type="InterPro" id="IPR036390">
    <property type="entry name" value="WH_DNA-bd_sf"/>
</dbReference>
<dbReference type="GO" id="GO:0030154">
    <property type="term" value="P:cell differentiation"/>
    <property type="evidence" value="ECO:0007669"/>
    <property type="project" value="TreeGrafter"/>
</dbReference>
<reference evidence="6 7" key="1">
    <citation type="journal article" date="2018" name="Sci. Rep.">
        <title>Genomic signatures of local adaptation to the degree of environmental predictability in rotifers.</title>
        <authorList>
            <person name="Franch-Gras L."/>
            <person name="Hahn C."/>
            <person name="Garcia-Roger E.M."/>
            <person name="Carmona M.J."/>
            <person name="Serra M."/>
            <person name="Gomez A."/>
        </authorList>
    </citation>
    <scope>NUCLEOTIDE SEQUENCE [LARGE SCALE GENOMIC DNA]</scope>
    <source>
        <strain evidence="6">HYR1</strain>
    </source>
</reference>